<dbReference type="EMBL" id="JAJUWU010000004">
    <property type="protein sequence ID" value="MCE7027611.1"/>
    <property type="molecule type" value="Genomic_DNA"/>
</dbReference>
<dbReference type="Proteomes" id="UP001139035">
    <property type="component" value="Unassembled WGS sequence"/>
</dbReference>
<evidence type="ECO:0000313" key="2">
    <source>
        <dbReference type="Proteomes" id="UP001139035"/>
    </source>
</evidence>
<reference evidence="1" key="1">
    <citation type="submission" date="2022-01" db="EMBL/GenBank/DDBJ databases">
        <title>Jiella avicenniae sp. nov., a novel endophytic bacterium isolated from bark of Avicennia marina.</title>
        <authorList>
            <person name="Tuo L."/>
        </authorList>
    </citation>
    <scope>NUCLEOTIDE SEQUENCE</scope>
    <source>
        <strain evidence="1">CBK1P-4</strain>
    </source>
</reference>
<protein>
    <submittedName>
        <fullName evidence="1">Uncharacterized protein</fullName>
    </submittedName>
</protein>
<organism evidence="1 2">
    <name type="scientific">Jiella avicenniae</name>
    <dbReference type="NCBI Taxonomy" id="2907202"/>
    <lineage>
        <taxon>Bacteria</taxon>
        <taxon>Pseudomonadati</taxon>
        <taxon>Pseudomonadota</taxon>
        <taxon>Alphaproteobacteria</taxon>
        <taxon>Hyphomicrobiales</taxon>
        <taxon>Aurantimonadaceae</taxon>
        <taxon>Jiella</taxon>
    </lineage>
</organism>
<name>A0A9X1T3I8_9HYPH</name>
<gene>
    <name evidence="1" type="ORF">LZD57_06380</name>
</gene>
<comment type="caution">
    <text evidence="1">The sequence shown here is derived from an EMBL/GenBank/DDBJ whole genome shotgun (WGS) entry which is preliminary data.</text>
</comment>
<proteinExistence type="predicted"/>
<accession>A0A9X1T3I8</accession>
<evidence type="ECO:0000313" key="1">
    <source>
        <dbReference type="EMBL" id="MCE7027611.1"/>
    </source>
</evidence>
<dbReference type="RefSeq" id="WP_233718607.1">
    <property type="nucleotide sequence ID" value="NZ_JAJUWU010000004.1"/>
</dbReference>
<dbReference type="AlphaFoldDB" id="A0A9X1T3I8"/>
<sequence length="158" mass="16685">MKLKILLGLAIVLSFAGGFYPALACSRLSGTEASDFAAATMVFHALVVEAKLDDYITPGQPAGRKDRVLVQARYELKTSIKGNPPKSGWVTSTTGVIGGCAIPLLAGQEYVFFVTAWPAEAPDTMKKRSLGTVNIFGSQMVAGNAPNVIKKLKGLSLP</sequence>
<keyword evidence="2" id="KW-1185">Reference proteome</keyword>